<feature type="chain" id="PRO_5013166646" description="ATP-dependent DNA helicase" evidence="2">
    <location>
        <begin position="22"/>
        <end position="85"/>
    </location>
</feature>
<keyword evidence="5" id="KW-1185">Reference proteome</keyword>
<accession>A0A225V138</accession>
<keyword evidence="1" id="KW-0227">DNA damage</keyword>
<keyword evidence="1" id="KW-0234">DNA repair</keyword>
<name>A0A225V138_9STRA</name>
<evidence type="ECO:0000313" key="5">
    <source>
        <dbReference type="Proteomes" id="UP000198211"/>
    </source>
</evidence>
<feature type="signal peptide" evidence="2">
    <location>
        <begin position="1"/>
        <end position="21"/>
    </location>
</feature>
<comment type="similarity">
    <text evidence="1">Belongs to the helicase family.</text>
</comment>
<dbReference type="EC" id="5.6.2.3" evidence="1"/>
<dbReference type="EMBL" id="NBNE01009187">
    <property type="protein sequence ID" value="OWY98667.1"/>
    <property type="molecule type" value="Genomic_DNA"/>
</dbReference>
<dbReference type="GO" id="GO:0016887">
    <property type="term" value="F:ATP hydrolysis activity"/>
    <property type="evidence" value="ECO:0007669"/>
    <property type="project" value="RHEA"/>
</dbReference>
<comment type="caution">
    <text evidence="4">The sequence shown here is derived from an EMBL/GenBank/DDBJ whole genome shotgun (WGS) entry which is preliminary data.</text>
</comment>
<dbReference type="Proteomes" id="UP000198211">
    <property type="component" value="Unassembled WGS sequence"/>
</dbReference>
<dbReference type="GO" id="GO:0000723">
    <property type="term" value="P:telomere maintenance"/>
    <property type="evidence" value="ECO:0007669"/>
    <property type="project" value="InterPro"/>
</dbReference>
<evidence type="ECO:0000256" key="1">
    <source>
        <dbReference type="RuleBase" id="RU363044"/>
    </source>
</evidence>
<organism evidence="4 5">
    <name type="scientific">Phytophthora megakarya</name>
    <dbReference type="NCBI Taxonomy" id="4795"/>
    <lineage>
        <taxon>Eukaryota</taxon>
        <taxon>Sar</taxon>
        <taxon>Stramenopiles</taxon>
        <taxon>Oomycota</taxon>
        <taxon>Peronosporomycetes</taxon>
        <taxon>Peronosporales</taxon>
        <taxon>Peronosporaceae</taxon>
        <taxon>Phytophthora</taxon>
    </lineage>
</organism>
<dbReference type="GO" id="GO:0006281">
    <property type="term" value="P:DNA repair"/>
    <property type="evidence" value="ECO:0007669"/>
    <property type="project" value="UniProtKB-KW"/>
</dbReference>
<evidence type="ECO:0000259" key="3">
    <source>
        <dbReference type="Pfam" id="PF05970"/>
    </source>
</evidence>
<keyword evidence="1" id="KW-0547">Nucleotide-binding</keyword>
<keyword evidence="1 4" id="KW-0347">Helicase</keyword>
<comment type="catalytic activity">
    <reaction evidence="1">
        <text>ATP + H2O = ADP + phosphate + H(+)</text>
        <dbReference type="Rhea" id="RHEA:13065"/>
        <dbReference type="ChEBI" id="CHEBI:15377"/>
        <dbReference type="ChEBI" id="CHEBI:15378"/>
        <dbReference type="ChEBI" id="CHEBI:30616"/>
        <dbReference type="ChEBI" id="CHEBI:43474"/>
        <dbReference type="ChEBI" id="CHEBI:456216"/>
        <dbReference type="EC" id="5.6.2.3"/>
    </reaction>
</comment>
<dbReference type="InterPro" id="IPR010285">
    <property type="entry name" value="DNA_helicase_pif1-like_DEAD"/>
</dbReference>
<dbReference type="OrthoDB" id="272985at2759"/>
<proteinExistence type="inferred from homology"/>
<sequence length="85" mass="9858">MFRHKILIASFFGFYFLLCHRRSPKSYKYLWSVVDRVIREMMKNESEPSGGKVIVFSGDHRQILPVLNDATRAETIAACFKSSDL</sequence>
<protein>
    <recommendedName>
        <fullName evidence="1">ATP-dependent DNA helicase</fullName>
        <ecNumber evidence="1">5.6.2.3</ecNumber>
    </recommendedName>
</protein>
<dbReference type="AlphaFoldDB" id="A0A225V138"/>
<feature type="domain" description="DNA helicase Pif1-like DEAD-box helicase" evidence="3">
    <location>
        <begin position="28"/>
        <end position="84"/>
    </location>
</feature>
<reference evidence="5" key="1">
    <citation type="submission" date="2017-03" db="EMBL/GenBank/DDBJ databases">
        <title>Phytopthora megakarya and P. palmivora, two closely related causual agents of cacao black pod achieved similar genome size and gene model numbers by different mechanisms.</title>
        <authorList>
            <person name="Ali S."/>
            <person name="Shao J."/>
            <person name="Larry D.J."/>
            <person name="Kronmiller B."/>
            <person name="Shen D."/>
            <person name="Strem M.D."/>
            <person name="Melnick R.L."/>
            <person name="Guiltinan M.J."/>
            <person name="Tyler B.M."/>
            <person name="Meinhardt L.W."/>
            <person name="Bailey B.A."/>
        </authorList>
    </citation>
    <scope>NUCLEOTIDE SEQUENCE [LARGE SCALE GENOMIC DNA]</scope>
    <source>
        <strain evidence="5">zdho120</strain>
    </source>
</reference>
<keyword evidence="1" id="KW-0378">Hydrolase</keyword>
<keyword evidence="2" id="KW-0732">Signal</keyword>
<keyword evidence="1" id="KW-0067">ATP-binding</keyword>
<dbReference type="GO" id="GO:0006310">
    <property type="term" value="P:DNA recombination"/>
    <property type="evidence" value="ECO:0007669"/>
    <property type="project" value="UniProtKB-KW"/>
</dbReference>
<evidence type="ECO:0000313" key="4">
    <source>
        <dbReference type="EMBL" id="OWY98667.1"/>
    </source>
</evidence>
<gene>
    <name evidence="4" type="ORF">PHMEG_00030512</name>
</gene>
<keyword evidence="1" id="KW-0233">DNA recombination</keyword>
<dbReference type="GO" id="GO:0043139">
    <property type="term" value="F:5'-3' DNA helicase activity"/>
    <property type="evidence" value="ECO:0007669"/>
    <property type="project" value="UniProtKB-EC"/>
</dbReference>
<dbReference type="Pfam" id="PF05970">
    <property type="entry name" value="PIF1"/>
    <property type="match status" value="1"/>
</dbReference>
<dbReference type="GO" id="GO:0005524">
    <property type="term" value="F:ATP binding"/>
    <property type="evidence" value="ECO:0007669"/>
    <property type="project" value="UniProtKB-KW"/>
</dbReference>
<comment type="cofactor">
    <cofactor evidence="1">
        <name>Mg(2+)</name>
        <dbReference type="ChEBI" id="CHEBI:18420"/>
    </cofactor>
</comment>
<evidence type="ECO:0000256" key="2">
    <source>
        <dbReference type="SAM" id="SignalP"/>
    </source>
</evidence>